<dbReference type="PANTHER" id="PTHR34256">
    <property type="entry name" value="UPF0561 PROTEIN C2ORF68"/>
    <property type="match status" value="1"/>
</dbReference>
<feature type="compositionally biased region" description="Basic residues" evidence="2">
    <location>
        <begin position="22"/>
        <end position="31"/>
    </location>
</feature>
<protein>
    <submittedName>
        <fullName evidence="3">CB068 protein</fullName>
    </submittedName>
</protein>
<sequence length="194" mass="22555">MGPEFDRQTKFKPRGRLDMKHGFLHHIRRNQIARDDYDKEVKQAKEKQRKRHTTTATPTRPRRPDIQVYHPRRRSGPETSPGLENEEWNESSSSTDPDQQGTELFCLEYEADGGEVTSFIVHKARHAANPELQSLRTTQLWASYRQGRRHPARLEDAPDKVVEMVAARNSLDSVMKAALRARIQEEMDKRSAKR</sequence>
<dbReference type="Proteomes" id="UP001166093">
    <property type="component" value="Unassembled WGS sequence"/>
</dbReference>
<gene>
    <name evidence="3" type="ORF">GTO93_0016013</name>
</gene>
<feature type="compositionally biased region" description="Basic and acidic residues" evidence="2">
    <location>
        <begin position="1"/>
        <end position="21"/>
    </location>
</feature>
<reference evidence="3" key="1">
    <citation type="journal article" date="2021" name="Cell">
        <title>Tracing the genetic footprints of vertebrate landing in non-teleost ray-finned fishes.</title>
        <authorList>
            <person name="Bi X."/>
            <person name="Wang K."/>
            <person name="Yang L."/>
            <person name="Pan H."/>
            <person name="Jiang H."/>
            <person name="Wei Q."/>
            <person name="Fang M."/>
            <person name="Yu H."/>
            <person name="Zhu C."/>
            <person name="Cai Y."/>
            <person name="He Y."/>
            <person name="Gan X."/>
            <person name="Zeng H."/>
            <person name="Yu D."/>
            <person name="Zhu Y."/>
            <person name="Jiang H."/>
            <person name="Qiu Q."/>
            <person name="Yang H."/>
            <person name="Zhang Y.E."/>
            <person name="Wang W."/>
            <person name="Zhu M."/>
            <person name="He S."/>
            <person name="Zhang G."/>
        </authorList>
    </citation>
    <scope>NUCLEOTIDE SEQUENCE</scope>
    <source>
        <strain evidence="3">Pddl_001</strain>
    </source>
</reference>
<feature type="region of interest" description="Disordered" evidence="2">
    <location>
        <begin position="1"/>
        <end position="102"/>
    </location>
</feature>
<feature type="non-terminal residue" evidence="3">
    <location>
        <position position="194"/>
    </location>
</feature>
<dbReference type="EMBL" id="JAAWVQ010099079">
    <property type="protein sequence ID" value="MBN3280453.1"/>
    <property type="molecule type" value="Genomic_DNA"/>
</dbReference>
<evidence type="ECO:0000313" key="3">
    <source>
        <dbReference type="EMBL" id="MBN3280453.1"/>
    </source>
</evidence>
<keyword evidence="4" id="KW-1185">Reference proteome</keyword>
<feature type="non-terminal residue" evidence="3">
    <location>
        <position position="1"/>
    </location>
</feature>
<comment type="caution">
    <text evidence="3">The sequence shown here is derived from an EMBL/GenBank/DDBJ whole genome shotgun (WGS) entry which is preliminary data.</text>
</comment>
<name>A0ABS2Y3B1_POLSP</name>
<evidence type="ECO:0000256" key="1">
    <source>
        <dbReference type="ARBA" id="ARBA00006905"/>
    </source>
</evidence>
<accession>A0ABS2Y3B1</accession>
<dbReference type="Pfam" id="PF10573">
    <property type="entry name" value="UPF0561"/>
    <property type="match status" value="1"/>
</dbReference>
<organism evidence="3 4">
    <name type="scientific">Polyodon spathula</name>
    <name type="common">North American paddlefish</name>
    <name type="synonym">Squalus spathula</name>
    <dbReference type="NCBI Taxonomy" id="7913"/>
    <lineage>
        <taxon>Eukaryota</taxon>
        <taxon>Metazoa</taxon>
        <taxon>Chordata</taxon>
        <taxon>Craniata</taxon>
        <taxon>Vertebrata</taxon>
        <taxon>Euteleostomi</taxon>
        <taxon>Actinopterygii</taxon>
        <taxon>Chondrostei</taxon>
        <taxon>Acipenseriformes</taxon>
        <taxon>Polyodontidae</taxon>
        <taxon>Polyodon</taxon>
    </lineage>
</organism>
<feature type="compositionally biased region" description="Basic and acidic residues" evidence="2">
    <location>
        <begin position="32"/>
        <end position="46"/>
    </location>
</feature>
<dbReference type="InterPro" id="IPR018888">
    <property type="entry name" value="UPF0561"/>
</dbReference>
<evidence type="ECO:0000256" key="2">
    <source>
        <dbReference type="SAM" id="MobiDB-lite"/>
    </source>
</evidence>
<evidence type="ECO:0000313" key="4">
    <source>
        <dbReference type="Proteomes" id="UP001166093"/>
    </source>
</evidence>
<dbReference type="PANTHER" id="PTHR34256:SF1">
    <property type="entry name" value="UPF0561 PROTEIN C2ORF68"/>
    <property type="match status" value="1"/>
</dbReference>
<comment type="similarity">
    <text evidence="1">Belongs to the UPF0561 family.</text>
</comment>
<proteinExistence type="inferred from homology"/>